<dbReference type="RefSeq" id="WP_082587862.1">
    <property type="nucleotide sequence ID" value="NZ_CP028358.1"/>
</dbReference>
<dbReference type="AlphaFoldDB" id="A0AAI9CPZ4"/>
<dbReference type="Pfam" id="PF23771">
    <property type="entry name" value="DUF7168"/>
    <property type="match status" value="1"/>
</dbReference>
<feature type="domain" description="DUF7168" evidence="2">
    <location>
        <begin position="63"/>
        <end position="186"/>
    </location>
</feature>
<reference evidence="3" key="1">
    <citation type="submission" date="2023-08" db="EMBL/GenBank/DDBJ databases">
        <authorList>
            <consortium name="Clinical and Environmental Microbiology Branch: Whole genome sequencing antimicrobial resistance pathogens in the healthcare setting"/>
        </authorList>
    </citation>
    <scope>NUCLEOTIDE SEQUENCE</scope>
    <source>
        <strain evidence="3">2023CJ-00293</strain>
    </source>
</reference>
<dbReference type="Pfam" id="PF10979">
    <property type="entry name" value="DUF2786"/>
    <property type="match status" value="1"/>
</dbReference>
<gene>
    <name evidence="3" type="ORF">REH87_004157</name>
</gene>
<dbReference type="InterPro" id="IPR055592">
    <property type="entry name" value="DUF7168"/>
</dbReference>
<dbReference type="InterPro" id="IPR024498">
    <property type="entry name" value="DUF2786"/>
</dbReference>
<comment type="caution">
    <text evidence="3">The sequence shown here is derived from an EMBL/GenBank/DDBJ whole genome shotgun (WGS) entry which is preliminary data.</text>
</comment>
<dbReference type="EMBL" id="ABLTIR010000173">
    <property type="protein sequence ID" value="EKZ1929092.1"/>
    <property type="molecule type" value="Genomic_DNA"/>
</dbReference>
<sequence length="237" mass="26076">MTRDQALRKIQACLRLAASSNATEAATALRQARALMDRYGLTESDAATSEIGDTEAATGFRGGDLPQSLIALAALVADGYRCRVIGNRQRGMSFKEEQFIWQGRTTLRFFGAGADPQIAAYAFTVLRRQLQRDKARHVARVRKLANRQRRAEEFALGWVAAIYRLFPRAELPEGRRESIDAAVSLRCGEVEVSTGKQIKGGRSKADDYASGYDAGRQAKLNQGLEEGQKKLETTGGY</sequence>
<proteinExistence type="predicted"/>
<evidence type="ECO:0000259" key="2">
    <source>
        <dbReference type="Pfam" id="PF23771"/>
    </source>
</evidence>
<evidence type="ECO:0000313" key="4">
    <source>
        <dbReference type="Proteomes" id="UP001225498"/>
    </source>
</evidence>
<feature type="domain" description="DUF2786" evidence="1">
    <location>
        <begin position="6"/>
        <end position="42"/>
    </location>
</feature>
<organism evidence="3 4">
    <name type="scientific">Stenotrophomonas maltophilia</name>
    <name type="common">Pseudomonas maltophilia</name>
    <name type="synonym">Xanthomonas maltophilia</name>
    <dbReference type="NCBI Taxonomy" id="40324"/>
    <lineage>
        <taxon>Bacteria</taxon>
        <taxon>Pseudomonadati</taxon>
        <taxon>Pseudomonadota</taxon>
        <taxon>Gammaproteobacteria</taxon>
        <taxon>Lysobacterales</taxon>
        <taxon>Lysobacteraceae</taxon>
        <taxon>Stenotrophomonas</taxon>
        <taxon>Stenotrophomonas maltophilia group</taxon>
    </lineage>
</organism>
<protein>
    <submittedName>
        <fullName evidence="3">DUF2786 domain-containing protein</fullName>
    </submittedName>
</protein>
<evidence type="ECO:0000313" key="3">
    <source>
        <dbReference type="EMBL" id="EKZ1929092.1"/>
    </source>
</evidence>
<accession>A0AAI9CPZ4</accession>
<name>A0AAI9CPZ4_STEMA</name>
<evidence type="ECO:0000259" key="1">
    <source>
        <dbReference type="Pfam" id="PF10979"/>
    </source>
</evidence>
<dbReference type="Proteomes" id="UP001225498">
    <property type="component" value="Unassembled WGS sequence"/>
</dbReference>